<evidence type="ECO:0000313" key="1">
    <source>
        <dbReference type="EMBL" id="MFD1194170.1"/>
    </source>
</evidence>
<dbReference type="InterPro" id="IPR009758">
    <property type="entry name" value="DUF1326"/>
</dbReference>
<protein>
    <submittedName>
        <fullName evidence="1">DUF1326 domain-containing protein</fullName>
    </submittedName>
</protein>
<evidence type="ECO:0000313" key="2">
    <source>
        <dbReference type="Proteomes" id="UP001597151"/>
    </source>
</evidence>
<comment type="caution">
    <text evidence="1">The sequence shown here is derived from an EMBL/GenBank/DDBJ whole genome shotgun (WGS) entry which is preliminary data.</text>
</comment>
<organism evidence="1 2">
    <name type="scientific">Seohaeicola saemankumensis</name>
    <dbReference type="NCBI Taxonomy" id="481181"/>
    <lineage>
        <taxon>Bacteria</taxon>
        <taxon>Pseudomonadati</taxon>
        <taxon>Pseudomonadota</taxon>
        <taxon>Alphaproteobacteria</taxon>
        <taxon>Rhodobacterales</taxon>
        <taxon>Roseobacteraceae</taxon>
        <taxon>Seohaeicola</taxon>
    </lineage>
</organism>
<gene>
    <name evidence="1" type="ORF">ACFQ3C_05775</name>
</gene>
<dbReference type="Proteomes" id="UP001597151">
    <property type="component" value="Unassembled WGS sequence"/>
</dbReference>
<dbReference type="EMBL" id="JBHTKR010000002">
    <property type="protein sequence ID" value="MFD1194170.1"/>
    <property type="molecule type" value="Genomic_DNA"/>
</dbReference>
<dbReference type="Pfam" id="PF07040">
    <property type="entry name" value="DUF1326"/>
    <property type="match status" value="1"/>
</dbReference>
<keyword evidence="2" id="KW-1185">Reference proteome</keyword>
<reference evidence="2" key="1">
    <citation type="journal article" date="2019" name="Int. J. Syst. Evol. Microbiol.">
        <title>The Global Catalogue of Microorganisms (GCM) 10K type strain sequencing project: providing services to taxonomists for standard genome sequencing and annotation.</title>
        <authorList>
            <consortium name="The Broad Institute Genomics Platform"/>
            <consortium name="The Broad Institute Genome Sequencing Center for Infectious Disease"/>
            <person name="Wu L."/>
            <person name="Ma J."/>
        </authorList>
    </citation>
    <scope>NUCLEOTIDE SEQUENCE [LARGE SCALE GENOMIC DNA]</scope>
    <source>
        <strain evidence="2">CCUG 55328</strain>
    </source>
</reference>
<proteinExistence type="predicted"/>
<dbReference type="RefSeq" id="WP_380789535.1">
    <property type="nucleotide sequence ID" value="NZ_JBHTKR010000002.1"/>
</dbReference>
<sequence length="200" mass="21765">MDEPRTYHIAGSYYEACNCEAVCPCRRQGEIPGGRSTYGDCDFLLSWRITKGRMDSIDLSGLSVSIAGTYNDDVGDDIWSVFIYIDETATQPQFDALSQIFSGQTGGNLGVTANFSRILGIKRAEIRLDHTAGVETIKVGTSASAQVVRDFEFDGLVSCGIPGHDHPGQESVSSLTVEDAPLAFSYSERCGFATDFAYWN</sequence>
<name>A0ABW3TBN5_9RHOB</name>
<accession>A0ABW3TBN5</accession>